<dbReference type="SUPFAM" id="SSF82171">
    <property type="entry name" value="DPP6 N-terminal domain-like"/>
    <property type="match status" value="1"/>
</dbReference>
<dbReference type="Proteomes" id="UP001175211">
    <property type="component" value="Unassembled WGS sequence"/>
</dbReference>
<comment type="caution">
    <text evidence="2">The sequence shown here is derived from an EMBL/GenBank/DDBJ whole genome shotgun (WGS) entry which is preliminary data.</text>
</comment>
<gene>
    <name evidence="2" type="ORF">EV420DRAFT_1266119</name>
</gene>
<keyword evidence="3" id="KW-1185">Reference proteome</keyword>
<dbReference type="Gene3D" id="3.40.50.1820">
    <property type="entry name" value="alpha/beta hydrolase"/>
    <property type="match status" value="1"/>
</dbReference>
<dbReference type="SUPFAM" id="SSF53474">
    <property type="entry name" value="alpha/beta-Hydrolases"/>
    <property type="match status" value="1"/>
</dbReference>
<dbReference type="GeneID" id="85350857"/>
<dbReference type="PANTHER" id="PTHR43056:SF5">
    <property type="entry name" value="PEPTIDASE S9 PROLYL OLIGOPEPTIDASE CATALYTIC DOMAIN-CONTAINING PROTEIN"/>
    <property type="match status" value="1"/>
</dbReference>
<reference evidence="2" key="1">
    <citation type="submission" date="2023-06" db="EMBL/GenBank/DDBJ databases">
        <authorList>
            <consortium name="Lawrence Berkeley National Laboratory"/>
            <person name="Ahrendt S."/>
            <person name="Sahu N."/>
            <person name="Indic B."/>
            <person name="Wong-Bajracharya J."/>
            <person name="Merenyi Z."/>
            <person name="Ke H.-M."/>
            <person name="Monk M."/>
            <person name="Kocsube S."/>
            <person name="Drula E."/>
            <person name="Lipzen A."/>
            <person name="Balint B."/>
            <person name="Henrissat B."/>
            <person name="Andreopoulos B."/>
            <person name="Martin F.M."/>
            <person name="Harder C.B."/>
            <person name="Rigling D."/>
            <person name="Ford K.L."/>
            <person name="Foster G.D."/>
            <person name="Pangilinan J."/>
            <person name="Papanicolaou A."/>
            <person name="Barry K."/>
            <person name="LaButti K."/>
            <person name="Viragh M."/>
            <person name="Koriabine M."/>
            <person name="Yan M."/>
            <person name="Riley R."/>
            <person name="Champramary S."/>
            <person name="Plett K.L."/>
            <person name="Tsai I.J."/>
            <person name="Slot J."/>
            <person name="Sipos G."/>
            <person name="Plett J."/>
            <person name="Nagy L.G."/>
            <person name="Grigoriev I.V."/>
        </authorList>
    </citation>
    <scope>NUCLEOTIDE SEQUENCE</scope>
    <source>
        <strain evidence="2">CCBAS 213</strain>
    </source>
</reference>
<dbReference type="InterPro" id="IPR050585">
    <property type="entry name" value="Xaa-Pro_dipeptidyl-ppase/CocE"/>
</dbReference>
<dbReference type="PANTHER" id="PTHR43056">
    <property type="entry name" value="PEPTIDASE S9 PROLYL OLIGOPEPTIDASE"/>
    <property type="match status" value="1"/>
</dbReference>
<dbReference type="InterPro" id="IPR001375">
    <property type="entry name" value="Peptidase_S9_cat"/>
</dbReference>
<evidence type="ECO:0000313" key="3">
    <source>
        <dbReference type="Proteomes" id="UP001175211"/>
    </source>
</evidence>
<organism evidence="2 3">
    <name type="scientific">Armillaria tabescens</name>
    <name type="common">Ringless honey mushroom</name>
    <name type="synonym">Agaricus tabescens</name>
    <dbReference type="NCBI Taxonomy" id="1929756"/>
    <lineage>
        <taxon>Eukaryota</taxon>
        <taxon>Fungi</taxon>
        <taxon>Dikarya</taxon>
        <taxon>Basidiomycota</taxon>
        <taxon>Agaricomycotina</taxon>
        <taxon>Agaricomycetes</taxon>
        <taxon>Agaricomycetidae</taxon>
        <taxon>Agaricales</taxon>
        <taxon>Marasmiineae</taxon>
        <taxon>Physalacriaceae</taxon>
        <taxon>Desarmillaria</taxon>
    </lineage>
</organism>
<dbReference type="EMBL" id="JAUEPS010000010">
    <property type="protein sequence ID" value="KAK0461631.1"/>
    <property type="molecule type" value="Genomic_DNA"/>
</dbReference>
<dbReference type="InterPro" id="IPR029058">
    <property type="entry name" value="AB_hydrolase_fold"/>
</dbReference>
<dbReference type="AlphaFoldDB" id="A0AA39N9P9"/>
<evidence type="ECO:0000259" key="1">
    <source>
        <dbReference type="Pfam" id="PF00326"/>
    </source>
</evidence>
<dbReference type="GO" id="GO:0008236">
    <property type="term" value="F:serine-type peptidase activity"/>
    <property type="evidence" value="ECO:0007669"/>
    <property type="project" value="InterPro"/>
</dbReference>
<dbReference type="Pfam" id="PF00326">
    <property type="entry name" value="Peptidase_S9"/>
    <property type="match status" value="1"/>
</dbReference>
<name>A0AA39N9P9_ARMTA</name>
<sequence>MSPNASSPLCAPYGTWKSPIDAKLISEAGLSVEDLLVDDITRELYVLESRPSEGGRNAIVSASDNRDIYGPSWNARSRIHEYGGAPALAHDRRVYFSNITDGRVYVVDTAKRSIPTAVTPAENPSHRYGDFTLHPKDKKWLVSILEDHTVDSASGIKTSLVAINTLTQESKIIASGSDFYSNPRFSPDGRFIVWKEWNFPYMPIQASNLMLAPFSIPDDADAFPSVGAAVLVSGGNGKINGEPTWTLANELVFTTDKDGYLNPWILRGISSATPQPEPLSPVVIPEEFGEPSWFLGLSSFALYDQRRVLFSSFRNGRSQLYLASLDTREFLPVETPFVLIQHVRSLGDGKVVFVGKKADDNSGVIEFSWSEQDQKPIYRVLRGRTDLPFPKGLISLPEPVELQVLPEGRTTHAILYLPKNPDYSGGLPGELPPAIFNLHGGPNSMLDQALDWTKQYYSSRGWAWQTNYHDRIDLNYNGSTGYGRDYMDRLQGQWGVVDVRDSVEALRELGKRRLIDVNRSAIRGRSGGGFTTLQTLSTTTDNFKAGTAWFPASDLIALHVNCHKFQSQYIPGLVGALLEEDSALWKKRSPFYQASQIKAPVLVCGYVVIDRIVPPEQTQDMAKTIEANGGSVKYIEFEGEGHGWRKADSIRRSIEEELSFYQERFGLKGAP</sequence>
<dbReference type="Gene3D" id="2.130.10.10">
    <property type="entry name" value="YVTN repeat-like/Quinoprotein amine dehydrogenase"/>
    <property type="match status" value="1"/>
</dbReference>
<feature type="domain" description="Peptidase S9 prolyl oligopeptidase catalytic" evidence="1">
    <location>
        <begin position="473"/>
        <end position="666"/>
    </location>
</feature>
<dbReference type="InterPro" id="IPR015943">
    <property type="entry name" value="WD40/YVTN_repeat-like_dom_sf"/>
</dbReference>
<dbReference type="RefSeq" id="XP_060333369.1">
    <property type="nucleotide sequence ID" value="XM_060467309.1"/>
</dbReference>
<evidence type="ECO:0000313" key="2">
    <source>
        <dbReference type="EMBL" id="KAK0461631.1"/>
    </source>
</evidence>
<protein>
    <submittedName>
        <fullName evidence="2">Alpha beta-hydrolase</fullName>
    </submittedName>
</protein>
<accession>A0AA39N9P9</accession>
<dbReference type="GO" id="GO:0006508">
    <property type="term" value="P:proteolysis"/>
    <property type="evidence" value="ECO:0007669"/>
    <property type="project" value="InterPro"/>
</dbReference>
<proteinExistence type="predicted"/>